<dbReference type="GO" id="GO:0030544">
    <property type="term" value="F:Hsp70 protein binding"/>
    <property type="evidence" value="ECO:0007669"/>
    <property type="project" value="TreeGrafter"/>
</dbReference>
<dbReference type="GO" id="GO:0051879">
    <property type="term" value="F:Hsp90 protein binding"/>
    <property type="evidence" value="ECO:0007669"/>
    <property type="project" value="TreeGrafter"/>
</dbReference>
<dbReference type="EMBL" id="GFDL01001901">
    <property type="protein sequence ID" value="JAV33144.1"/>
    <property type="molecule type" value="Transcribed_RNA"/>
</dbReference>
<dbReference type="InterPro" id="IPR019399">
    <property type="entry name" value="Parkin_co-regulated_protein"/>
</dbReference>
<dbReference type="Pfam" id="PF10274">
    <property type="entry name" value="ParcG"/>
    <property type="match status" value="1"/>
</dbReference>
<dbReference type="PANTHER" id="PTHR21207">
    <property type="entry name" value="PARKIN COREGULATED GENE PROTEIN PARK2 COREGULATED"/>
    <property type="match status" value="1"/>
</dbReference>
<dbReference type="AlphaFoldDB" id="A0A1Q3G015"/>
<dbReference type="PANTHER" id="PTHR21207:SF2">
    <property type="entry name" value="PARKIN COREGULATED GENE PROTEIN"/>
    <property type="match status" value="1"/>
</dbReference>
<sequence>MCPCPCPCPRICTVPPFCYRTLQCCTSPDGPPRLPVFRRRRCPCRSQFRMFFLRGDIPICRDYHSRGHPRKFIQWQVPPEKLDYQRYLPLFFDGLCETTFPYREFARNGVRDMISKAREKQLLCCLPMLILPAKRALNTKDPDVIIATLRALQQLVQAGPWIGPALVPYYRQLLPVMNMFKPVNCNIGGHIDFQGGHRLGDVIGETLTVLERTGGKDAYLNIKYMVPTYESCVQNR</sequence>
<dbReference type="InterPro" id="IPR016024">
    <property type="entry name" value="ARM-type_fold"/>
</dbReference>
<dbReference type="SUPFAM" id="SSF48371">
    <property type="entry name" value="ARM repeat"/>
    <property type="match status" value="1"/>
</dbReference>
<name>A0A1Q3G015_CULTA</name>
<accession>A0A1Q3G015</accession>
<organism evidence="1">
    <name type="scientific">Culex tarsalis</name>
    <name type="common">Encephalitis mosquito</name>
    <dbReference type="NCBI Taxonomy" id="7177"/>
    <lineage>
        <taxon>Eukaryota</taxon>
        <taxon>Metazoa</taxon>
        <taxon>Ecdysozoa</taxon>
        <taxon>Arthropoda</taxon>
        <taxon>Hexapoda</taxon>
        <taxon>Insecta</taxon>
        <taxon>Pterygota</taxon>
        <taxon>Neoptera</taxon>
        <taxon>Endopterygota</taxon>
        <taxon>Diptera</taxon>
        <taxon>Nematocera</taxon>
        <taxon>Culicoidea</taxon>
        <taxon>Culicidae</taxon>
        <taxon>Culicinae</taxon>
        <taxon>Culicini</taxon>
        <taxon>Culex</taxon>
        <taxon>Culex</taxon>
    </lineage>
</organism>
<proteinExistence type="predicted"/>
<protein>
    <submittedName>
        <fullName evidence="1">Putative secreted protein</fullName>
    </submittedName>
</protein>
<evidence type="ECO:0000313" key="1">
    <source>
        <dbReference type="EMBL" id="JAV33144.1"/>
    </source>
</evidence>
<reference evidence="1" key="1">
    <citation type="submission" date="2017-01" db="EMBL/GenBank/DDBJ databases">
        <title>A deep insight into the sialotranscriptome of adult male and female Cluex tarsalis mosquitoes.</title>
        <authorList>
            <person name="Ribeiro J.M."/>
            <person name="Moreira F."/>
            <person name="Bernard K.A."/>
            <person name="Calvo E."/>
        </authorList>
    </citation>
    <scope>NUCLEOTIDE SEQUENCE</scope>
    <source>
        <strain evidence="1">Kern County</strain>
        <tissue evidence="1">Salivary glands</tissue>
    </source>
</reference>